<accession>A0A6A6S559</accession>
<feature type="region of interest" description="Disordered" evidence="1">
    <location>
        <begin position="121"/>
        <end position="141"/>
    </location>
</feature>
<protein>
    <submittedName>
        <fullName evidence="2">Uncharacterized protein</fullName>
    </submittedName>
</protein>
<dbReference type="Proteomes" id="UP000799753">
    <property type="component" value="Unassembled WGS sequence"/>
</dbReference>
<evidence type="ECO:0000313" key="2">
    <source>
        <dbReference type="EMBL" id="KAF2641548.1"/>
    </source>
</evidence>
<proteinExistence type="predicted"/>
<dbReference type="OrthoDB" id="3799873at2759"/>
<sequence length="221" mass="24325">MPPFAYSERNPQPQIDLKEYNHLRTRILYNAPALHGASPRVIHHGYAVVTARIAALTDAQHQAALIAYSGPNGSTTSVLLRKSAGQITLINALQDLLASMERDLWCLINQTVPGQTIDYQVGPVDGDNETTPKARKPIPRKSPLYAVPAPLQIKNKAPPKPKVSPVVVPEIFRGRRPSHQASVEYLRSQGFATQDSPPKTAPGECYVERRPLPQIPLPRGR</sequence>
<gene>
    <name evidence="2" type="ORF">P280DRAFT_316408</name>
</gene>
<evidence type="ECO:0000313" key="3">
    <source>
        <dbReference type="Proteomes" id="UP000799753"/>
    </source>
</evidence>
<dbReference type="AlphaFoldDB" id="A0A6A6S559"/>
<evidence type="ECO:0000256" key="1">
    <source>
        <dbReference type="SAM" id="MobiDB-lite"/>
    </source>
</evidence>
<reference evidence="2" key="1">
    <citation type="journal article" date="2020" name="Stud. Mycol.">
        <title>101 Dothideomycetes genomes: a test case for predicting lifestyles and emergence of pathogens.</title>
        <authorList>
            <person name="Haridas S."/>
            <person name="Albert R."/>
            <person name="Binder M."/>
            <person name="Bloem J."/>
            <person name="Labutti K."/>
            <person name="Salamov A."/>
            <person name="Andreopoulos B."/>
            <person name="Baker S."/>
            <person name="Barry K."/>
            <person name="Bills G."/>
            <person name="Bluhm B."/>
            <person name="Cannon C."/>
            <person name="Castanera R."/>
            <person name="Culley D."/>
            <person name="Daum C."/>
            <person name="Ezra D."/>
            <person name="Gonzalez J."/>
            <person name="Henrissat B."/>
            <person name="Kuo A."/>
            <person name="Liang C."/>
            <person name="Lipzen A."/>
            <person name="Lutzoni F."/>
            <person name="Magnuson J."/>
            <person name="Mondo S."/>
            <person name="Nolan M."/>
            <person name="Ohm R."/>
            <person name="Pangilinan J."/>
            <person name="Park H.-J."/>
            <person name="Ramirez L."/>
            <person name="Alfaro M."/>
            <person name="Sun H."/>
            <person name="Tritt A."/>
            <person name="Yoshinaga Y."/>
            <person name="Zwiers L.-H."/>
            <person name="Turgeon B."/>
            <person name="Goodwin S."/>
            <person name="Spatafora J."/>
            <person name="Crous P."/>
            <person name="Grigoriev I."/>
        </authorList>
    </citation>
    <scope>NUCLEOTIDE SEQUENCE</scope>
    <source>
        <strain evidence="2">CBS 473.64</strain>
    </source>
</reference>
<keyword evidence="3" id="KW-1185">Reference proteome</keyword>
<organism evidence="2 3">
    <name type="scientific">Massarina eburnea CBS 473.64</name>
    <dbReference type="NCBI Taxonomy" id="1395130"/>
    <lineage>
        <taxon>Eukaryota</taxon>
        <taxon>Fungi</taxon>
        <taxon>Dikarya</taxon>
        <taxon>Ascomycota</taxon>
        <taxon>Pezizomycotina</taxon>
        <taxon>Dothideomycetes</taxon>
        <taxon>Pleosporomycetidae</taxon>
        <taxon>Pleosporales</taxon>
        <taxon>Massarineae</taxon>
        <taxon>Massarinaceae</taxon>
        <taxon>Massarina</taxon>
    </lineage>
</organism>
<feature type="region of interest" description="Disordered" evidence="1">
    <location>
        <begin position="179"/>
        <end position="221"/>
    </location>
</feature>
<dbReference type="EMBL" id="MU006783">
    <property type="protein sequence ID" value="KAF2641548.1"/>
    <property type="molecule type" value="Genomic_DNA"/>
</dbReference>
<name>A0A6A6S559_9PLEO</name>